<dbReference type="OrthoDB" id="193511at2759"/>
<dbReference type="EMBL" id="BRXZ01003835">
    <property type="protein sequence ID" value="GMH62914.1"/>
    <property type="molecule type" value="Genomic_DNA"/>
</dbReference>
<evidence type="ECO:0000313" key="3">
    <source>
        <dbReference type="Proteomes" id="UP001165082"/>
    </source>
</evidence>
<feature type="region of interest" description="Disordered" evidence="1">
    <location>
        <begin position="228"/>
        <end position="300"/>
    </location>
</feature>
<name>A0A9W7E007_9STRA</name>
<gene>
    <name evidence="2" type="ORF">TrRE_jg7715</name>
</gene>
<organism evidence="2 3">
    <name type="scientific">Triparma retinervis</name>
    <dbReference type="NCBI Taxonomy" id="2557542"/>
    <lineage>
        <taxon>Eukaryota</taxon>
        <taxon>Sar</taxon>
        <taxon>Stramenopiles</taxon>
        <taxon>Ochrophyta</taxon>
        <taxon>Bolidophyceae</taxon>
        <taxon>Parmales</taxon>
        <taxon>Triparmaceae</taxon>
        <taxon>Triparma</taxon>
    </lineage>
</organism>
<feature type="region of interest" description="Disordered" evidence="1">
    <location>
        <begin position="1"/>
        <end position="36"/>
    </location>
</feature>
<feature type="compositionally biased region" description="Polar residues" evidence="1">
    <location>
        <begin position="228"/>
        <end position="240"/>
    </location>
</feature>
<evidence type="ECO:0000256" key="1">
    <source>
        <dbReference type="SAM" id="MobiDB-lite"/>
    </source>
</evidence>
<sequence>MTDVSNMSERRLREKVRKMNEESAKANLGGTRDGGEFSFLSQQQTREFEASITDIMVLMERVKSSQKSMTMTRRSEKKVKADLDGRSFRLMMSKPTKHLKKWCSSTHLSGELATALRAPTDADASGCIYSPWRDLPRTKEGQAKMAQETLASFKPGEIGTLFGEPPIDSCSDSFQMMLERHLVKAVDRLRKEYGVMPWGTVKHSTLKGNVGRDLAALEERLEHCLSSQNVRSVSHQLKGSQSGGKLFSRGETMSVATPATGNNNSNDDDDAQAQTQAQAPSLSGSASTPILKKTLPPVIK</sequence>
<feature type="compositionally biased region" description="Basic and acidic residues" evidence="1">
    <location>
        <begin position="8"/>
        <end position="24"/>
    </location>
</feature>
<comment type="caution">
    <text evidence="2">The sequence shown here is derived from an EMBL/GenBank/DDBJ whole genome shotgun (WGS) entry which is preliminary data.</text>
</comment>
<accession>A0A9W7E007</accession>
<evidence type="ECO:0000313" key="2">
    <source>
        <dbReference type="EMBL" id="GMH62914.1"/>
    </source>
</evidence>
<keyword evidence="3" id="KW-1185">Reference proteome</keyword>
<reference evidence="2" key="1">
    <citation type="submission" date="2022-07" db="EMBL/GenBank/DDBJ databases">
        <title>Genome analysis of Parmales, a sister group of diatoms, reveals the evolutionary specialization of diatoms from phago-mixotrophs to photoautotrophs.</title>
        <authorList>
            <person name="Ban H."/>
            <person name="Sato S."/>
            <person name="Yoshikawa S."/>
            <person name="Kazumasa Y."/>
            <person name="Nakamura Y."/>
            <person name="Ichinomiya M."/>
            <person name="Saitoh K."/>
            <person name="Sato N."/>
            <person name="Blanc-Mathieu R."/>
            <person name="Endo H."/>
            <person name="Kuwata A."/>
            <person name="Ogata H."/>
        </authorList>
    </citation>
    <scope>NUCLEOTIDE SEQUENCE</scope>
</reference>
<dbReference type="AlphaFoldDB" id="A0A9W7E007"/>
<dbReference type="Proteomes" id="UP001165082">
    <property type="component" value="Unassembled WGS sequence"/>
</dbReference>
<proteinExistence type="predicted"/>
<protein>
    <submittedName>
        <fullName evidence="2">Uncharacterized protein</fullName>
    </submittedName>
</protein>